<evidence type="ECO:0000256" key="2">
    <source>
        <dbReference type="SAM" id="SignalP"/>
    </source>
</evidence>
<dbReference type="RefSeq" id="WP_281874637.1">
    <property type="nucleotide sequence ID" value="NZ_BSDS01000001.1"/>
</dbReference>
<organism evidence="3 4">
    <name type="scientific">Geobacter hydrogenophilus</name>
    <dbReference type="NCBI Taxonomy" id="40983"/>
    <lineage>
        <taxon>Bacteria</taxon>
        <taxon>Pseudomonadati</taxon>
        <taxon>Thermodesulfobacteriota</taxon>
        <taxon>Desulfuromonadia</taxon>
        <taxon>Geobacterales</taxon>
        <taxon>Geobacteraceae</taxon>
        <taxon>Geobacter</taxon>
    </lineage>
</organism>
<evidence type="ECO:0000313" key="4">
    <source>
        <dbReference type="Proteomes" id="UP001144352"/>
    </source>
</evidence>
<dbReference type="AlphaFoldDB" id="A0A9W6FYQ8"/>
<feature type="signal peptide" evidence="2">
    <location>
        <begin position="1"/>
        <end position="19"/>
    </location>
</feature>
<sequence length="161" mass="18876">MIKTFLLLALILMPTFAWCFQDEVAEWTEMNISYKSGEKIAIAQENLKIKSLALMWEGKEIEIPREELEGISFPFSNTLYLSYSTFHFGELNGVPYKVIHFRYGLEKDESFEEFPEVSFIFYKGAYQERDVRRKVSADSWQHEVKKRGKPVQTGGTEQQLR</sequence>
<keyword evidence="4" id="KW-1185">Reference proteome</keyword>
<reference evidence="3" key="1">
    <citation type="submission" date="2022-12" db="EMBL/GenBank/DDBJ databases">
        <title>Reference genome sequencing for broad-spectrum identification of bacterial and archaeal isolates by mass spectrometry.</title>
        <authorList>
            <person name="Sekiguchi Y."/>
            <person name="Tourlousse D.M."/>
        </authorList>
    </citation>
    <scope>NUCLEOTIDE SEQUENCE</scope>
    <source>
        <strain evidence="3">H2</strain>
    </source>
</reference>
<proteinExistence type="predicted"/>
<feature type="chain" id="PRO_5040738296" description="Lipoprotein" evidence="2">
    <location>
        <begin position="20"/>
        <end position="161"/>
    </location>
</feature>
<evidence type="ECO:0000313" key="3">
    <source>
        <dbReference type="EMBL" id="GLI37282.1"/>
    </source>
</evidence>
<keyword evidence="2" id="KW-0732">Signal</keyword>
<dbReference type="EMBL" id="BSDS01000001">
    <property type="protein sequence ID" value="GLI37282.1"/>
    <property type="molecule type" value="Genomic_DNA"/>
</dbReference>
<gene>
    <name evidence="3" type="ORF">GHYDROH2_07830</name>
</gene>
<comment type="caution">
    <text evidence="3">The sequence shown here is derived from an EMBL/GenBank/DDBJ whole genome shotgun (WGS) entry which is preliminary data.</text>
</comment>
<name>A0A9W6FYQ8_9BACT</name>
<evidence type="ECO:0000256" key="1">
    <source>
        <dbReference type="SAM" id="MobiDB-lite"/>
    </source>
</evidence>
<accession>A0A9W6FYQ8</accession>
<protein>
    <recommendedName>
        <fullName evidence="5">Lipoprotein</fullName>
    </recommendedName>
</protein>
<feature type="region of interest" description="Disordered" evidence="1">
    <location>
        <begin position="134"/>
        <end position="161"/>
    </location>
</feature>
<dbReference type="Proteomes" id="UP001144352">
    <property type="component" value="Unassembled WGS sequence"/>
</dbReference>
<feature type="compositionally biased region" description="Basic and acidic residues" evidence="1">
    <location>
        <begin position="134"/>
        <end position="143"/>
    </location>
</feature>
<evidence type="ECO:0008006" key="5">
    <source>
        <dbReference type="Google" id="ProtNLM"/>
    </source>
</evidence>